<comment type="caution">
    <text evidence="2">The sequence shown here is derived from an EMBL/GenBank/DDBJ whole genome shotgun (WGS) entry which is preliminary data.</text>
</comment>
<evidence type="ECO:0000256" key="1">
    <source>
        <dbReference type="SAM" id="MobiDB-lite"/>
    </source>
</evidence>
<dbReference type="Proteomes" id="UP001152797">
    <property type="component" value="Unassembled WGS sequence"/>
</dbReference>
<reference evidence="3 4" key="2">
    <citation type="submission" date="2024-05" db="EMBL/GenBank/DDBJ databases">
        <authorList>
            <person name="Chen Y."/>
            <person name="Shah S."/>
            <person name="Dougan E. K."/>
            <person name="Thang M."/>
            <person name="Chan C."/>
        </authorList>
    </citation>
    <scope>NUCLEOTIDE SEQUENCE [LARGE SCALE GENOMIC DNA]</scope>
</reference>
<sequence>MAVELQFWKQAVALPPRPWPSDLAAAARSEESEEEQAQKEDKPWTGGHRLCLDMLQLHMLQSTNVALRTGTARSLSCSFLTIVGRNLRSNFVPTARPLQRCDRDNRDGDNVIPDANEASWKQYLHFAINDDEAKVWLRMA</sequence>
<evidence type="ECO:0000313" key="2">
    <source>
        <dbReference type="EMBL" id="CAI3973307.1"/>
    </source>
</evidence>
<gene>
    <name evidence="2" type="ORF">C1SCF055_LOCUS1826</name>
</gene>
<reference evidence="2" key="1">
    <citation type="submission" date="2022-10" db="EMBL/GenBank/DDBJ databases">
        <authorList>
            <person name="Chen Y."/>
            <person name="Dougan E. K."/>
            <person name="Chan C."/>
            <person name="Rhodes N."/>
            <person name="Thang M."/>
        </authorList>
    </citation>
    <scope>NUCLEOTIDE SEQUENCE</scope>
</reference>
<dbReference type="AlphaFoldDB" id="A0A9P1BH47"/>
<accession>A0A9P1BH47</accession>
<dbReference type="EMBL" id="CAMXCT030000066">
    <property type="protein sequence ID" value="CAL4760619.1"/>
    <property type="molecule type" value="Genomic_DNA"/>
</dbReference>
<keyword evidence="4" id="KW-1185">Reference proteome</keyword>
<evidence type="ECO:0000313" key="3">
    <source>
        <dbReference type="EMBL" id="CAL4760619.1"/>
    </source>
</evidence>
<name>A0A9P1BH47_9DINO</name>
<feature type="region of interest" description="Disordered" evidence="1">
    <location>
        <begin position="19"/>
        <end position="45"/>
    </location>
</feature>
<dbReference type="EMBL" id="CAMXCT020000066">
    <property type="protein sequence ID" value="CAL1126682.1"/>
    <property type="molecule type" value="Genomic_DNA"/>
</dbReference>
<protein>
    <submittedName>
        <fullName evidence="2">Uncharacterized protein</fullName>
    </submittedName>
</protein>
<dbReference type="EMBL" id="CAMXCT010000066">
    <property type="protein sequence ID" value="CAI3973307.1"/>
    <property type="molecule type" value="Genomic_DNA"/>
</dbReference>
<evidence type="ECO:0000313" key="4">
    <source>
        <dbReference type="Proteomes" id="UP001152797"/>
    </source>
</evidence>
<organism evidence="2">
    <name type="scientific">Cladocopium goreaui</name>
    <dbReference type="NCBI Taxonomy" id="2562237"/>
    <lineage>
        <taxon>Eukaryota</taxon>
        <taxon>Sar</taxon>
        <taxon>Alveolata</taxon>
        <taxon>Dinophyceae</taxon>
        <taxon>Suessiales</taxon>
        <taxon>Symbiodiniaceae</taxon>
        <taxon>Cladocopium</taxon>
    </lineage>
</organism>
<proteinExistence type="predicted"/>